<dbReference type="Gene3D" id="1.10.760.10">
    <property type="entry name" value="Cytochrome c-like domain"/>
    <property type="match status" value="5"/>
</dbReference>
<dbReference type="KEGG" id="nsm:JO391_05950"/>
<keyword evidence="1" id="KW-0813">Transport</keyword>
<dbReference type="InterPro" id="IPR050597">
    <property type="entry name" value="Cytochrome_c_Oxidase_Subunit"/>
</dbReference>
<dbReference type="PROSITE" id="PS51007">
    <property type="entry name" value="CYTC"/>
    <property type="match status" value="5"/>
</dbReference>
<evidence type="ECO:0000256" key="3">
    <source>
        <dbReference type="ARBA" id="ARBA00022723"/>
    </source>
</evidence>
<dbReference type="PANTHER" id="PTHR33751:SF9">
    <property type="entry name" value="CYTOCHROME C4"/>
    <property type="match status" value="1"/>
</dbReference>
<evidence type="ECO:0000256" key="2">
    <source>
        <dbReference type="ARBA" id="ARBA00022617"/>
    </source>
</evidence>
<dbReference type="EMBL" id="CP069370">
    <property type="protein sequence ID" value="QYZ71052.1"/>
    <property type="molecule type" value="Genomic_DNA"/>
</dbReference>
<keyword evidence="2 6" id="KW-0349">Heme</keyword>
<evidence type="ECO:0000256" key="4">
    <source>
        <dbReference type="ARBA" id="ARBA00022982"/>
    </source>
</evidence>
<feature type="domain" description="Cytochrome c" evidence="7">
    <location>
        <begin position="416"/>
        <end position="496"/>
    </location>
</feature>
<keyword evidence="3 6" id="KW-0479">Metal-binding</keyword>
<feature type="domain" description="Cytochrome c" evidence="7">
    <location>
        <begin position="76"/>
        <end position="162"/>
    </location>
</feature>
<feature type="domain" description="Cytochrome c" evidence="7">
    <location>
        <begin position="214"/>
        <end position="296"/>
    </location>
</feature>
<keyword evidence="4" id="KW-0249">Electron transport</keyword>
<organism evidence="8 9">
    <name type="scientific">Neotabrizicola shimadae</name>
    <dbReference type="NCBI Taxonomy" id="2807096"/>
    <lineage>
        <taxon>Bacteria</taxon>
        <taxon>Pseudomonadati</taxon>
        <taxon>Pseudomonadota</taxon>
        <taxon>Alphaproteobacteria</taxon>
        <taxon>Rhodobacterales</taxon>
        <taxon>Paracoccaceae</taxon>
        <taxon>Neotabrizicola</taxon>
    </lineage>
</organism>
<dbReference type="GO" id="GO:0046872">
    <property type="term" value="F:metal ion binding"/>
    <property type="evidence" value="ECO:0007669"/>
    <property type="project" value="UniProtKB-KW"/>
</dbReference>
<gene>
    <name evidence="8" type="ORF">JO391_05950</name>
</gene>
<feature type="domain" description="Cytochrome c" evidence="7">
    <location>
        <begin position="306"/>
        <end position="401"/>
    </location>
</feature>
<dbReference type="SUPFAM" id="SSF46626">
    <property type="entry name" value="Cytochrome c"/>
    <property type="match status" value="5"/>
</dbReference>
<name>A0A8G1ED17_9RHOB</name>
<evidence type="ECO:0000256" key="1">
    <source>
        <dbReference type="ARBA" id="ARBA00022448"/>
    </source>
</evidence>
<protein>
    <submittedName>
        <fullName evidence="8">C-type cytochrome</fullName>
    </submittedName>
</protein>
<evidence type="ECO:0000313" key="8">
    <source>
        <dbReference type="EMBL" id="QYZ71052.1"/>
    </source>
</evidence>
<dbReference type="PANTHER" id="PTHR33751">
    <property type="entry name" value="CBB3-TYPE CYTOCHROME C OXIDASE SUBUNIT FIXP"/>
    <property type="match status" value="1"/>
</dbReference>
<dbReference type="InterPro" id="IPR009056">
    <property type="entry name" value="Cyt_c-like_dom"/>
</dbReference>
<dbReference type="InterPro" id="IPR036909">
    <property type="entry name" value="Cyt_c-like_dom_sf"/>
</dbReference>
<sequence length="601" mass="62002">MQSGVWLRAAAIVAGLGVLGAAIGGLVISSGLAPTSARPPDSPLTVDFLHGTFKAAVARGGETIAVPETIDLTDPGLIRLGAGHYANTCASCHGAPGMGQSPLALMMRPSPQHLPSVVGQFTDPELYWILREGVRFSAMPAWPSETNHDEIWAVVAFLRQLPTMSADQFAVLRTGPDPQAPVTPWGHTGETVATRFGEPSPPLDEYAYLAPTPGWTPIGLDERPLGRCTACHGADGSGTVTNGHAPNLTLLDEAKIAAALRGYADGSRPSGMMAIVASSLSSSQIDALAAHFAALPDVPSPKPTKGDAARGALIAAQGLPAAGVPACLSCHATAVREKLPLIRPPVLQGQSQPYLMARLDTFAAQQGRASPGVTWNPMPAIAGGLTAQDRADVAAWFTSLAPDADLAATPVTPTADQVATAQGLVTQVCSRCHTAALTGDAAGGIANLTGQTSAYLGNQLWAFHTQRRSASQMVQTAGPLTEDQIAALSLQIGTLEHAAGLDPVKGGLPVTDAALQAAGQLVASGDPARGLPACSSCHGADTRAVFDLAPRLEGQGQIYLQRRLGSFAEGRDLAPWSPMHAIASALSQDERTALAGWYARN</sequence>
<keyword evidence="9" id="KW-1185">Reference proteome</keyword>
<accession>A0A8G1ED17</accession>
<dbReference type="AlphaFoldDB" id="A0A8G1ED17"/>
<feature type="domain" description="Cytochrome c" evidence="7">
    <location>
        <begin position="520"/>
        <end position="601"/>
    </location>
</feature>
<evidence type="ECO:0000313" key="9">
    <source>
        <dbReference type="Proteomes" id="UP000826300"/>
    </source>
</evidence>
<evidence type="ECO:0000256" key="6">
    <source>
        <dbReference type="PROSITE-ProRule" id="PRU00433"/>
    </source>
</evidence>
<evidence type="ECO:0000259" key="7">
    <source>
        <dbReference type="PROSITE" id="PS51007"/>
    </source>
</evidence>
<reference evidence="8" key="1">
    <citation type="submission" date="2021-02" db="EMBL/GenBank/DDBJ databases">
        <title>Rhodobacter shimadae sp. nov., an aerobic anoxygenic phototrophic bacterium isolated from a hot spring.</title>
        <authorList>
            <person name="Muramatsu S."/>
            <person name="Haruta S."/>
            <person name="Hirose S."/>
            <person name="Hanada S."/>
        </authorList>
    </citation>
    <scope>NUCLEOTIDE SEQUENCE</scope>
    <source>
        <strain evidence="8">N10</strain>
    </source>
</reference>
<evidence type="ECO:0000256" key="5">
    <source>
        <dbReference type="ARBA" id="ARBA00023004"/>
    </source>
</evidence>
<keyword evidence="5 6" id="KW-0408">Iron</keyword>
<dbReference type="Proteomes" id="UP000826300">
    <property type="component" value="Chromosome"/>
</dbReference>
<dbReference type="Pfam" id="PF13442">
    <property type="entry name" value="Cytochrome_CBB3"/>
    <property type="match status" value="1"/>
</dbReference>
<dbReference type="GO" id="GO:0020037">
    <property type="term" value="F:heme binding"/>
    <property type="evidence" value="ECO:0007669"/>
    <property type="project" value="InterPro"/>
</dbReference>
<dbReference type="RefSeq" id="WP_220663342.1">
    <property type="nucleotide sequence ID" value="NZ_CP069370.1"/>
</dbReference>
<proteinExistence type="predicted"/>
<dbReference type="GO" id="GO:0009055">
    <property type="term" value="F:electron transfer activity"/>
    <property type="evidence" value="ECO:0007669"/>
    <property type="project" value="InterPro"/>
</dbReference>